<dbReference type="InterPro" id="IPR023635">
    <property type="entry name" value="Peptide_deformylase"/>
</dbReference>
<evidence type="ECO:0000313" key="3">
    <source>
        <dbReference type="EMBL" id="PIS06847.1"/>
    </source>
</evidence>
<dbReference type="PIRSF" id="PIRSF004749">
    <property type="entry name" value="Pep_def"/>
    <property type="match status" value="1"/>
</dbReference>
<dbReference type="AlphaFoldDB" id="A0A2M6R8M3"/>
<sequence length="160" mass="17452">MKSIITDPHPILHTRAAPVVAFDNSVTTLVSEMLDIMRGSKGMGLAGVQIGVPLRIAVIEIPADLRRKEQLEAQSLYILINPKIIKVSHDTSKDIEGCLSLPGIEVNIQRPTQVTVTSYTAHGEPQSVDARGLFARVIQHEIDHCNGILITDHGTPITHK</sequence>
<protein>
    <recommendedName>
        <fullName evidence="2">Peptide deformylase</fullName>
        <shortName evidence="2">PDF</shortName>
        <ecNumber evidence="2">3.5.1.88</ecNumber>
    </recommendedName>
    <alternativeName>
        <fullName evidence="2">Polypeptide deformylase</fullName>
    </alternativeName>
</protein>
<dbReference type="GO" id="GO:0006412">
    <property type="term" value="P:translation"/>
    <property type="evidence" value="ECO:0007669"/>
    <property type="project" value="UniProtKB-UniRule"/>
</dbReference>
<comment type="caution">
    <text evidence="3">The sequence shown here is derived from an EMBL/GenBank/DDBJ whole genome shotgun (WGS) entry which is preliminary data.</text>
</comment>
<keyword evidence="2" id="KW-0648">Protein biosynthesis</keyword>
<accession>A0A2M6R8M3</accession>
<organism evidence="3 4">
    <name type="scientific">Candidatus Berkelbacteria bacterium CG10_big_fil_rev_8_21_14_0_10_43_14</name>
    <dbReference type="NCBI Taxonomy" id="1974515"/>
    <lineage>
        <taxon>Bacteria</taxon>
        <taxon>Candidatus Berkelbacteria</taxon>
    </lineage>
</organism>
<dbReference type="Gene3D" id="3.90.45.10">
    <property type="entry name" value="Peptide deformylase"/>
    <property type="match status" value="1"/>
</dbReference>
<dbReference type="SUPFAM" id="SSF56420">
    <property type="entry name" value="Peptide deformylase"/>
    <property type="match status" value="1"/>
</dbReference>
<dbReference type="EC" id="3.5.1.88" evidence="2"/>
<proteinExistence type="inferred from homology"/>
<evidence type="ECO:0000256" key="1">
    <source>
        <dbReference type="ARBA" id="ARBA00010759"/>
    </source>
</evidence>
<name>A0A2M6R8M3_9BACT</name>
<dbReference type="NCBIfam" id="NF001159">
    <property type="entry name" value="PRK00150.1-3"/>
    <property type="match status" value="1"/>
</dbReference>
<comment type="catalytic activity">
    <reaction evidence="2">
        <text>N-terminal N-formyl-L-methionyl-[peptide] + H2O = N-terminal L-methionyl-[peptide] + formate</text>
        <dbReference type="Rhea" id="RHEA:24420"/>
        <dbReference type="Rhea" id="RHEA-COMP:10639"/>
        <dbReference type="Rhea" id="RHEA-COMP:10640"/>
        <dbReference type="ChEBI" id="CHEBI:15377"/>
        <dbReference type="ChEBI" id="CHEBI:15740"/>
        <dbReference type="ChEBI" id="CHEBI:49298"/>
        <dbReference type="ChEBI" id="CHEBI:64731"/>
        <dbReference type="EC" id="3.5.1.88"/>
    </reaction>
</comment>
<keyword evidence="2" id="KW-0378">Hydrolase</keyword>
<dbReference type="EMBL" id="PEZX01000032">
    <property type="protein sequence ID" value="PIS06847.1"/>
    <property type="molecule type" value="Genomic_DNA"/>
</dbReference>
<comment type="cofactor">
    <cofactor evidence="2">
        <name>Fe(2+)</name>
        <dbReference type="ChEBI" id="CHEBI:29033"/>
    </cofactor>
    <text evidence="2">Binds 1 Fe(2+) ion.</text>
</comment>
<feature type="binding site" evidence="2">
    <location>
        <position position="98"/>
    </location>
    <ligand>
        <name>Fe cation</name>
        <dbReference type="ChEBI" id="CHEBI:24875"/>
    </ligand>
</feature>
<dbReference type="PANTHER" id="PTHR10458:SF22">
    <property type="entry name" value="PEPTIDE DEFORMYLASE"/>
    <property type="match status" value="1"/>
</dbReference>
<dbReference type="Proteomes" id="UP000231162">
    <property type="component" value="Unassembled WGS sequence"/>
</dbReference>
<evidence type="ECO:0000256" key="2">
    <source>
        <dbReference type="HAMAP-Rule" id="MF_00163"/>
    </source>
</evidence>
<feature type="binding site" evidence="2">
    <location>
        <position position="144"/>
    </location>
    <ligand>
        <name>Fe cation</name>
        <dbReference type="ChEBI" id="CHEBI:24875"/>
    </ligand>
</feature>
<dbReference type="PANTHER" id="PTHR10458">
    <property type="entry name" value="PEPTIDE DEFORMYLASE"/>
    <property type="match status" value="1"/>
</dbReference>
<dbReference type="GO" id="GO:0042586">
    <property type="term" value="F:peptide deformylase activity"/>
    <property type="evidence" value="ECO:0007669"/>
    <property type="project" value="UniProtKB-UniRule"/>
</dbReference>
<dbReference type="HAMAP" id="MF_00163">
    <property type="entry name" value="Pep_deformylase"/>
    <property type="match status" value="1"/>
</dbReference>
<keyword evidence="2" id="KW-0479">Metal-binding</keyword>
<dbReference type="PRINTS" id="PR01576">
    <property type="entry name" value="PDEFORMYLASE"/>
</dbReference>
<dbReference type="InterPro" id="IPR036821">
    <property type="entry name" value="Peptide_deformylase_sf"/>
</dbReference>
<gene>
    <name evidence="2 3" type="primary">def</name>
    <name evidence="3" type="ORF">COT79_02450</name>
</gene>
<reference evidence="4" key="1">
    <citation type="submission" date="2017-09" db="EMBL/GenBank/DDBJ databases">
        <title>Depth-based differentiation of microbial function through sediment-hosted aquifers and enrichment of novel symbionts in the deep terrestrial subsurface.</title>
        <authorList>
            <person name="Probst A.J."/>
            <person name="Ladd B."/>
            <person name="Jarett J.K."/>
            <person name="Geller-Mcgrath D.E."/>
            <person name="Sieber C.M.K."/>
            <person name="Emerson J.B."/>
            <person name="Anantharaman K."/>
            <person name="Thomas B.C."/>
            <person name="Malmstrom R."/>
            <person name="Stieglmeier M."/>
            <person name="Klingl A."/>
            <person name="Woyke T."/>
            <person name="Ryan C.M."/>
            <person name="Banfield J.F."/>
        </authorList>
    </citation>
    <scope>NUCLEOTIDE SEQUENCE [LARGE SCALE GENOMIC DNA]</scope>
</reference>
<dbReference type="CDD" id="cd00487">
    <property type="entry name" value="Pep_deformylase"/>
    <property type="match status" value="1"/>
</dbReference>
<feature type="active site" evidence="2">
    <location>
        <position position="141"/>
    </location>
</feature>
<dbReference type="NCBIfam" id="TIGR00079">
    <property type="entry name" value="pept_deformyl"/>
    <property type="match status" value="1"/>
</dbReference>
<dbReference type="Pfam" id="PF01327">
    <property type="entry name" value="Pep_deformylase"/>
    <property type="match status" value="1"/>
</dbReference>
<evidence type="ECO:0000313" key="4">
    <source>
        <dbReference type="Proteomes" id="UP000231162"/>
    </source>
</evidence>
<comment type="function">
    <text evidence="2">Removes the formyl group from the N-terminal Met of newly synthesized proteins. Requires at least a dipeptide for an efficient rate of reaction. N-terminal L-methionine is a prerequisite for activity but the enzyme has broad specificity at other positions.</text>
</comment>
<keyword evidence="2" id="KW-0408">Iron</keyword>
<feature type="binding site" evidence="2">
    <location>
        <position position="140"/>
    </location>
    <ligand>
        <name>Fe cation</name>
        <dbReference type="ChEBI" id="CHEBI:24875"/>
    </ligand>
</feature>
<dbReference type="GO" id="GO:0046872">
    <property type="term" value="F:metal ion binding"/>
    <property type="evidence" value="ECO:0007669"/>
    <property type="project" value="UniProtKB-KW"/>
</dbReference>
<comment type="similarity">
    <text evidence="1 2">Belongs to the polypeptide deformylase family.</text>
</comment>